<dbReference type="EMBL" id="JAEHJZ010000457">
    <property type="protein sequence ID" value="MBJ7883253.1"/>
    <property type="molecule type" value="Genomic_DNA"/>
</dbReference>
<name>A0A934TZF6_9FLAO</name>
<dbReference type="Proteomes" id="UP000662373">
    <property type="component" value="Unassembled WGS sequence"/>
</dbReference>
<sequence>MIRRGSDINNSLATTLEKAGGMVGTDYEEEKWVGEWDFDTEGPQLTPISIVIRAVYQKSFRPIYLIFDQFEELFILGSRLEQEIFIDTVRGILQSGQPVKMIFS</sequence>
<feature type="non-terminal residue" evidence="1">
    <location>
        <position position="1"/>
    </location>
</feature>
<evidence type="ECO:0000313" key="1">
    <source>
        <dbReference type="EMBL" id="MBJ7883253.1"/>
    </source>
</evidence>
<proteinExistence type="predicted"/>
<evidence type="ECO:0000313" key="2">
    <source>
        <dbReference type="Proteomes" id="UP000662373"/>
    </source>
</evidence>
<dbReference type="RefSeq" id="WP_199603871.1">
    <property type="nucleotide sequence ID" value="NZ_JAEHJZ010000457.1"/>
</dbReference>
<feature type="non-terminal residue" evidence="1">
    <location>
        <position position="104"/>
    </location>
</feature>
<reference evidence="1 2" key="1">
    <citation type="submission" date="2020-09" db="EMBL/GenBank/DDBJ databases">
        <title>Draft genome of Gelidibacter salicanalis PAMC21136.</title>
        <authorList>
            <person name="Park H."/>
        </authorList>
    </citation>
    <scope>NUCLEOTIDE SEQUENCE [LARGE SCALE GENOMIC DNA]</scope>
    <source>
        <strain evidence="1 2">PAMC21136</strain>
    </source>
</reference>
<comment type="caution">
    <text evidence="1">The sequence shown here is derived from an EMBL/GenBank/DDBJ whole genome shotgun (WGS) entry which is preliminary data.</text>
</comment>
<dbReference type="AlphaFoldDB" id="A0A934TZF6"/>
<organism evidence="1 2">
    <name type="scientific">Gelidibacter salicanalis</name>
    <dbReference type="NCBI Taxonomy" id="291193"/>
    <lineage>
        <taxon>Bacteria</taxon>
        <taxon>Pseudomonadati</taxon>
        <taxon>Bacteroidota</taxon>
        <taxon>Flavobacteriia</taxon>
        <taxon>Flavobacteriales</taxon>
        <taxon>Flavobacteriaceae</taxon>
        <taxon>Gelidibacter</taxon>
    </lineage>
</organism>
<gene>
    <name evidence="1" type="ORF">JEM65_21790</name>
</gene>
<protein>
    <submittedName>
        <fullName evidence="1">Uncharacterized protein</fullName>
    </submittedName>
</protein>
<keyword evidence="2" id="KW-1185">Reference proteome</keyword>
<accession>A0A934TZF6</accession>